<feature type="transmembrane region" description="Helical" evidence="1">
    <location>
        <begin position="54"/>
        <end position="72"/>
    </location>
</feature>
<keyword evidence="1" id="KW-0812">Transmembrane</keyword>
<accession>A0A6G0VJW8</accession>
<evidence type="ECO:0000256" key="1">
    <source>
        <dbReference type="SAM" id="Phobius"/>
    </source>
</evidence>
<keyword evidence="1" id="KW-1133">Transmembrane helix</keyword>
<comment type="caution">
    <text evidence="2">The sequence shown here is derived from an EMBL/GenBank/DDBJ whole genome shotgun (WGS) entry which is preliminary data.</text>
</comment>
<dbReference type="Proteomes" id="UP000478052">
    <property type="component" value="Unassembled WGS sequence"/>
</dbReference>
<dbReference type="EMBL" id="VUJU01015861">
    <property type="protein sequence ID" value="KAF0691744.1"/>
    <property type="molecule type" value="Genomic_DNA"/>
</dbReference>
<gene>
    <name evidence="2" type="ORF">FWK35_00034796</name>
</gene>
<sequence length="91" mass="10824">MTKRRTGIDCIDVIQYIEIRLIQSFCNSRRGRHVFFCQHGNCSVSYVRIRPFNLAYLTLYIILLLLMIFGITQNYTSYKLNYNIINYTSNI</sequence>
<keyword evidence="1" id="KW-0472">Membrane</keyword>
<evidence type="ECO:0000313" key="2">
    <source>
        <dbReference type="EMBL" id="KAF0691744.1"/>
    </source>
</evidence>
<keyword evidence="3" id="KW-1185">Reference proteome</keyword>
<dbReference type="AlphaFoldDB" id="A0A6G0VJW8"/>
<organism evidence="2 3">
    <name type="scientific">Aphis craccivora</name>
    <name type="common">Cowpea aphid</name>
    <dbReference type="NCBI Taxonomy" id="307492"/>
    <lineage>
        <taxon>Eukaryota</taxon>
        <taxon>Metazoa</taxon>
        <taxon>Ecdysozoa</taxon>
        <taxon>Arthropoda</taxon>
        <taxon>Hexapoda</taxon>
        <taxon>Insecta</taxon>
        <taxon>Pterygota</taxon>
        <taxon>Neoptera</taxon>
        <taxon>Paraneoptera</taxon>
        <taxon>Hemiptera</taxon>
        <taxon>Sternorrhyncha</taxon>
        <taxon>Aphidomorpha</taxon>
        <taxon>Aphidoidea</taxon>
        <taxon>Aphididae</taxon>
        <taxon>Aphidini</taxon>
        <taxon>Aphis</taxon>
        <taxon>Aphis</taxon>
    </lineage>
</organism>
<evidence type="ECO:0000313" key="3">
    <source>
        <dbReference type="Proteomes" id="UP000478052"/>
    </source>
</evidence>
<protein>
    <submittedName>
        <fullName evidence="2">Uncharacterized protein</fullName>
    </submittedName>
</protein>
<proteinExistence type="predicted"/>
<reference evidence="2 3" key="1">
    <citation type="submission" date="2019-08" db="EMBL/GenBank/DDBJ databases">
        <title>Whole genome of Aphis craccivora.</title>
        <authorList>
            <person name="Voronova N.V."/>
            <person name="Shulinski R.S."/>
            <person name="Bandarenka Y.V."/>
            <person name="Zhorov D.G."/>
            <person name="Warner D."/>
        </authorList>
    </citation>
    <scope>NUCLEOTIDE SEQUENCE [LARGE SCALE GENOMIC DNA]</scope>
    <source>
        <strain evidence="2">180601</strain>
        <tissue evidence="2">Whole Body</tissue>
    </source>
</reference>
<name>A0A6G0VJW8_APHCR</name>